<sequence>MTRPLGLLWGVGKQKSAPRGVRLIGALLRKSRGGYREPERCSSATASQ</sequence>
<accession>A0ABP2E167</accession>
<dbReference type="EMBL" id="ACHF01000004">
    <property type="protein sequence ID" value="EEI64505.1"/>
    <property type="molecule type" value="Genomic_DNA"/>
</dbReference>
<dbReference type="Proteomes" id="UP000006237">
    <property type="component" value="Unassembled WGS sequence"/>
</dbReference>
<name>A0ABP2E167_9CORY</name>
<gene>
    <name evidence="1" type="ORF">HMPREF0293_0040</name>
</gene>
<protein>
    <submittedName>
        <fullName evidence="1">Uncharacterized protein</fullName>
    </submittedName>
</protein>
<evidence type="ECO:0000313" key="1">
    <source>
        <dbReference type="EMBL" id="EEI64505.1"/>
    </source>
</evidence>
<organism evidence="1 2">
    <name type="scientific">Corynebacterium glucuronolyticum ATCC 51866</name>
    <dbReference type="NCBI Taxonomy" id="548478"/>
    <lineage>
        <taxon>Bacteria</taxon>
        <taxon>Bacillati</taxon>
        <taxon>Actinomycetota</taxon>
        <taxon>Actinomycetes</taxon>
        <taxon>Mycobacteriales</taxon>
        <taxon>Corynebacteriaceae</taxon>
        <taxon>Corynebacterium</taxon>
    </lineage>
</organism>
<comment type="caution">
    <text evidence="1">The sequence shown here is derived from an EMBL/GenBank/DDBJ whole genome shotgun (WGS) entry which is preliminary data.</text>
</comment>
<evidence type="ECO:0000313" key="2">
    <source>
        <dbReference type="Proteomes" id="UP000006237"/>
    </source>
</evidence>
<keyword evidence="2" id="KW-1185">Reference proteome</keyword>
<reference evidence="1 2" key="1">
    <citation type="submission" date="2009-01" db="EMBL/GenBank/DDBJ databases">
        <authorList>
            <person name="Qin X."/>
            <person name="Bachman B."/>
            <person name="Battles P."/>
            <person name="Bell A."/>
            <person name="Bess C."/>
            <person name="Bickham C."/>
            <person name="Chaboub L."/>
            <person name="Chen D."/>
            <person name="Coyle M."/>
            <person name="Deiros D.R."/>
            <person name="Dinh H."/>
            <person name="Forbes L."/>
            <person name="Fowler G."/>
            <person name="Francisco L."/>
            <person name="Fu Q."/>
            <person name="Gubbala S."/>
            <person name="Hale W."/>
            <person name="Han Y."/>
            <person name="Hemphill L."/>
            <person name="Highlander S.K."/>
            <person name="Hirani K."/>
            <person name="Hogues M."/>
            <person name="Jackson L."/>
            <person name="Jakkamsetti A."/>
            <person name="Javaid M."/>
            <person name="Jiang H."/>
            <person name="Korchina V."/>
            <person name="Kovar C."/>
            <person name="Lara F."/>
            <person name="Lee S."/>
            <person name="Mata R."/>
            <person name="Mathew T."/>
            <person name="Moen C."/>
            <person name="Morales K."/>
            <person name="Munidasa M."/>
            <person name="Nazareth L."/>
            <person name="Ngo R."/>
            <person name="Nguyen L."/>
            <person name="Okwuonu G."/>
            <person name="Ongeri F."/>
            <person name="Patil S."/>
            <person name="Petrosino J."/>
            <person name="Pham C."/>
            <person name="Pham P."/>
            <person name="Pu L.-L."/>
            <person name="Puazo M."/>
            <person name="Raj R."/>
            <person name="Reid J."/>
            <person name="Rouhana J."/>
            <person name="Saada N."/>
            <person name="Shang Y."/>
            <person name="Simmons D."/>
            <person name="Thornton R."/>
            <person name="Warren J."/>
            <person name="Weissenberger G."/>
            <person name="Zhang J."/>
            <person name="Zhang L."/>
            <person name="Zhou C."/>
            <person name="Zhu D."/>
            <person name="Muzny D."/>
            <person name="Worley K."/>
            <person name="Gibbs R."/>
        </authorList>
    </citation>
    <scope>NUCLEOTIDE SEQUENCE [LARGE SCALE GENOMIC DNA]</scope>
    <source>
        <strain evidence="1 2">ATCC 51866</strain>
    </source>
</reference>
<proteinExistence type="predicted"/>